<dbReference type="EMBL" id="CASHTH010003962">
    <property type="protein sequence ID" value="CAI8051803.1"/>
    <property type="molecule type" value="Genomic_DNA"/>
</dbReference>
<proteinExistence type="predicted"/>
<name>A0AA35XAS1_GEOBA</name>
<dbReference type="AlphaFoldDB" id="A0AA35XAS1"/>
<gene>
    <name evidence="2" type="ORF">GBAR_LOCUS28357</name>
</gene>
<organism evidence="2 3">
    <name type="scientific">Geodia barretti</name>
    <name type="common">Barrett's horny sponge</name>
    <dbReference type="NCBI Taxonomy" id="519541"/>
    <lineage>
        <taxon>Eukaryota</taxon>
        <taxon>Metazoa</taxon>
        <taxon>Porifera</taxon>
        <taxon>Demospongiae</taxon>
        <taxon>Heteroscleromorpha</taxon>
        <taxon>Tetractinellida</taxon>
        <taxon>Astrophorina</taxon>
        <taxon>Geodiidae</taxon>
        <taxon>Geodia</taxon>
    </lineage>
</organism>
<protein>
    <submittedName>
        <fullName evidence="2">Uncharacterized protein</fullName>
    </submittedName>
</protein>
<comment type="caution">
    <text evidence="2">The sequence shown here is derived from an EMBL/GenBank/DDBJ whole genome shotgun (WGS) entry which is preliminary data.</text>
</comment>
<dbReference type="Proteomes" id="UP001174909">
    <property type="component" value="Unassembled WGS sequence"/>
</dbReference>
<reference evidence="2" key="1">
    <citation type="submission" date="2023-03" db="EMBL/GenBank/DDBJ databases">
        <authorList>
            <person name="Steffen K."/>
            <person name="Cardenas P."/>
        </authorList>
    </citation>
    <scope>NUCLEOTIDE SEQUENCE</scope>
</reference>
<evidence type="ECO:0000313" key="3">
    <source>
        <dbReference type="Proteomes" id="UP001174909"/>
    </source>
</evidence>
<evidence type="ECO:0000256" key="1">
    <source>
        <dbReference type="SAM" id="MobiDB-lite"/>
    </source>
</evidence>
<sequence>MLHWTTPPHLQLPQLPISPGLVTGAGGRKMFQRKGTVSKSSGPVHVNSYALRGVPIRYTPPFYLPDQLTLPSSWTLPTFPSEDLFRYDYTKEKKVLEQARIRTISLAAEAQAREKREKTEEEKQRIEAAAAAERAKSQPRQPSFPLPSSPPLHNSTHSQRLHPLIKPMPQKPSNLKMVIPVPLFTSKTSGTS</sequence>
<evidence type="ECO:0000313" key="2">
    <source>
        <dbReference type="EMBL" id="CAI8051803.1"/>
    </source>
</evidence>
<keyword evidence="3" id="KW-1185">Reference proteome</keyword>
<feature type="region of interest" description="Disordered" evidence="1">
    <location>
        <begin position="110"/>
        <end position="176"/>
    </location>
</feature>
<feature type="compositionally biased region" description="Low complexity" evidence="1">
    <location>
        <begin position="127"/>
        <end position="141"/>
    </location>
</feature>
<accession>A0AA35XAS1</accession>
<feature type="compositionally biased region" description="Basic and acidic residues" evidence="1">
    <location>
        <begin position="111"/>
        <end position="126"/>
    </location>
</feature>